<dbReference type="AlphaFoldDB" id="A0A1I6M7B9"/>
<feature type="transmembrane region" description="Helical" evidence="1">
    <location>
        <begin position="130"/>
        <end position="151"/>
    </location>
</feature>
<dbReference type="PANTHER" id="PTHR36435">
    <property type="entry name" value="SLR1288 PROTEIN"/>
    <property type="match status" value="1"/>
</dbReference>
<dbReference type="Proteomes" id="UP000199062">
    <property type="component" value="Unassembled WGS sequence"/>
</dbReference>
<gene>
    <name evidence="3" type="ORF">SAMN05216559_3902</name>
</gene>
<proteinExistence type="predicted"/>
<feature type="transmembrane region" description="Helical" evidence="1">
    <location>
        <begin position="163"/>
        <end position="181"/>
    </location>
</feature>
<protein>
    <recommendedName>
        <fullName evidence="2">CAAX prenyl protease 2/Lysostaphin resistance protein A-like domain-containing protein</fullName>
    </recommendedName>
</protein>
<keyword evidence="4" id="KW-1185">Reference proteome</keyword>
<dbReference type="PANTHER" id="PTHR36435:SF1">
    <property type="entry name" value="CAAX AMINO TERMINAL PROTEASE FAMILY PROTEIN"/>
    <property type="match status" value="1"/>
</dbReference>
<dbReference type="GO" id="GO:0004175">
    <property type="term" value="F:endopeptidase activity"/>
    <property type="evidence" value="ECO:0007669"/>
    <property type="project" value="UniProtKB-ARBA"/>
</dbReference>
<reference evidence="3 4" key="1">
    <citation type="submission" date="2016-10" db="EMBL/GenBank/DDBJ databases">
        <authorList>
            <person name="de Groot N.N."/>
        </authorList>
    </citation>
    <scope>NUCLEOTIDE SEQUENCE [LARGE SCALE GENOMIC DNA]</scope>
    <source>
        <strain evidence="3 4">CGMCC 1.10457</strain>
    </source>
</reference>
<dbReference type="InterPro" id="IPR052710">
    <property type="entry name" value="CAAX_protease"/>
</dbReference>
<dbReference type="Pfam" id="PF02517">
    <property type="entry name" value="Rce1-like"/>
    <property type="match status" value="1"/>
</dbReference>
<feature type="transmembrane region" description="Helical" evidence="1">
    <location>
        <begin position="12"/>
        <end position="41"/>
    </location>
</feature>
<feature type="domain" description="CAAX prenyl protease 2/Lysostaphin resistance protein A-like" evidence="2">
    <location>
        <begin position="132"/>
        <end position="228"/>
    </location>
</feature>
<dbReference type="STRING" id="767519.SAMN05216559_3902"/>
<keyword evidence="1" id="KW-0472">Membrane</keyword>
<evidence type="ECO:0000313" key="4">
    <source>
        <dbReference type="Proteomes" id="UP000199062"/>
    </source>
</evidence>
<keyword evidence="1" id="KW-1133">Transmembrane helix</keyword>
<feature type="transmembrane region" description="Helical" evidence="1">
    <location>
        <begin position="187"/>
        <end position="208"/>
    </location>
</feature>
<name>A0A1I6M7B9_9EURY</name>
<accession>A0A1I6M7B9</accession>
<evidence type="ECO:0000313" key="3">
    <source>
        <dbReference type="EMBL" id="SFS11594.1"/>
    </source>
</evidence>
<dbReference type="EMBL" id="FOZK01000005">
    <property type="protein sequence ID" value="SFS11594.1"/>
    <property type="molecule type" value="Genomic_DNA"/>
</dbReference>
<dbReference type="GO" id="GO:0080120">
    <property type="term" value="P:CAAX-box protein maturation"/>
    <property type="evidence" value="ECO:0007669"/>
    <property type="project" value="UniProtKB-ARBA"/>
</dbReference>
<dbReference type="RefSeq" id="WP_089818872.1">
    <property type="nucleotide sequence ID" value="NZ_FOZK01000005.1"/>
</dbReference>
<evidence type="ECO:0000259" key="2">
    <source>
        <dbReference type="Pfam" id="PF02517"/>
    </source>
</evidence>
<dbReference type="OrthoDB" id="275779at2157"/>
<dbReference type="InterPro" id="IPR003675">
    <property type="entry name" value="Rce1/LyrA-like_dom"/>
</dbReference>
<sequence length="237" mass="24210">MANTAARGADWALPVLELFGLTVLAFLVSLVAGVAFIVPMFVLGYDLAGTAVLLGATAAGQVAFLVVGYAYVRVRDVSVPVRRPSGRDLVVILAGVVLALVIATGLSVLLSVLGLVPDSVVGDVAATDPTFLLGLAALSVVLVAPAEELLFRGAIQGRLRQRVGPIPAVLGASLLFGSMHLANYSGALASVVAGALLITAVGCVFGAVYEYTDNLVVPVVAHAVYNVVLMVVAYLTV</sequence>
<keyword evidence="1" id="KW-0812">Transmembrane</keyword>
<organism evidence="3 4">
    <name type="scientific">Halomicrobium zhouii</name>
    <dbReference type="NCBI Taxonomy" id="767519"/>
    <lineage>
        <taxon>Archaea</taxon>
        <taxon>Methanobacteriati</taxon>
        <taxon>Methanobacteriota</taxon>
        <taxon>Stenosarchaea group</taxon>
        <taxon>Halobacteria</taxon>
        <taxon>Halobacteriales</taxon>
        <taxon>Haloarculaceae</taxon>
        <taxon>Halomicrobium</taxon>
    </lineage>
</organism>
<feature type="transmembrane region" description="Helical" evidence="1">
    <location>
        <begin position="89"/>
        <end position="110"/>
    </location>
</feature>
<feature type="transmembrane region" description="Helical" evidence="1">
    <location>
        <begin position="47"/>
        <end position="69"/>
    </location>
</feature>
<evidence type="ECO:0000256" key="1">
    <source>
        <dbReference type="SAM" id="Phobius"/>
    </source>
</evidence>
<feature type="transmembrane region" description="Helical" evidence="1">
    <location>
        <begin position="215"/>
        <end position="235"/>
    </location>
</feature>